<dbReference type="InterPro" id="IPR036812">
    <property type="entry name" value="NAD(P)_OxRdtase_dom_sf"/>
</dbReference>
<reference evidence="5 6" key="1">
    <citation type="submission" date="2021-07" db="EMBL/GenBank/DDBJ databases">
        <title>Paenibacillus radiodurans sp. nov., isolated from the southeastern edge of Tengger Desert.</title>
        <authorList>
            <person name="Zhang G."/>
        </authorList>
    </citation>
    <scope>NUCLEOTIDE SEQUENCE [LARGE SCALE GENOMIC DNA]</scope>
    <source>
        <strain evidence="5 6">CCM 7311</strain>
    </source>
</reference>
<feature type="non-terminal residue" evidence="5">
    <location>
        <position position="118"/>
    </location>
</feature>
<accession>A0ABS7CJ23</accession>
<dbReference type="Pfam" id="PF00248">
    <property type="entry name" value="Aldo_ket_red"/>
    <property type="match status" value="1"/>
</dbReference>
<dbReference type="InterPro" id="IPR023210">
    <property type="entry name" value="NADP_OxRdtase_dom"/>
</dbReference>
<dbReference type="SUPFAM" id="SSF51430">
    <property type="entry name" value="NAD(P)-linked oxidoreductase"/>
    <property type="match status" value="1"/>
</dbReference>
<comment type="similarity">
    <text evidence="1">Belongs to the shaker potassium channel beta subunit family.</text>
</comment>
<evidence type="ECO:0000256" key="2">
    <source>
        <dbReference type="ARBA" id="ARBA00022857"/>
    </source>
</evidence>
<dbReference type="Proteomes" id="UP001519887">
    <property type="component" value="Unassembled WGS sequence"/>
</dbReference>
<dbReference type="EMBL" id="JAHZIK010002562">
    <property type="protein sequence ID" value="MBW7460931.1"/>
    <property type="molecule type" value="Genomic_DNA"/>
</dbReference>
<keyword evidence="3" id="KW-0560">Oxidoreductase</keyword>
<dbReference type="PANTHER" id="PTHR43150:SF2">
    <property type="entry name" value="HYPERKINETIC, ISOFORM M"/>
    <property type="match status" value="1"/>
</dbReference>
<feature type="domain" description="NADP-dependent oxidoreductase" evidence="4">
    <location>
        <begin position="15"/>
        <end position="118"/>
    </location>
</feature>
<organism evidence="5 6">
    <name type="scientific">Paenibacillus sepulcri</name>
    <dbReference type="NCBI Taxonomy" id="359917"/>
    <lineage>
        <taxon>Bacteria</taxon>
        <taxon>Bacillati</taxon>
        <taxon>Bacillota</taxon>
        <taxon>Bacilli</taxon>
        <taxon>Bacillales</taxon>
        <taxon>Paenibacillaceae</taxon>
        <taxon>Paenibacillus</taxon>
    </lineage>
</organism>
<dbReference type="PANTHER" id="PTHR43150">
    <property type="entry name" value="HYPERKINETIC, ISOFORM M"/>
    <property type="match status" value="1"/>
</dbReference>
<evidence type="ECO:0000259" key="4">
    <source>
        <dbReference type="Pfam" id="PF00248"/>
    </source>
</evidence>
<gene>
    <name evidence="5" type="ORF">K0U00_43440</name>
</gene>
<evidence type="ECO:0000313" key="6">
    <source>
        <dbReference type="Proteomes" id="UP001519887"/>
    </source>
</evidence>
<evidence type="ECO:0000313" key="5">
    <source>
        <dbReference type="EMBL" id="MBW7460931.1"/>
    </source>
</evidence>
<protein>
    <submittedName>
        <fullName evidence="5">Aldo/keto reductase</fullName>
    </submittedName>
</protein>
<name>A0ABS7CJ23_9BACL</name>
<keyword evidence="2" id="KW-0521">NADP</keyword>
<comment type="caution">
    <text evidence="5">The sequence shown here is derived from an EMBL/GenBank/DDBJ whole genome shotgun (WGS) entry which is preliminary data.</text>
</comment>
<sequence>MNYRKLGGSGLKVSEISLGSWLTYGGYVERENAVKAVQKAYELGINSFDTANVYERGAAETLLGETIKSFPRESYVLATKAFWPMGDGPNDRGLSRKHVIEQCNASLKRLGVEYVDIF</sequence>
<keyword evidence="6" id="KW-1185">Reference proteome</keyword>
<evidence type="ECO:0000256" key="1">
    <source>
        <dbReference type="ARBA" id="ARBA00006515"/>
    </source>
</evidence>
<proteinExistence type="inferred from homology"/>
<evidence type="ECO:0000256" key="3">
    <source>
        <dbReference type="ARBA" id="ARBA00023002"/>
    </source>
</evidence>
<dbReference type="Gene3D" id="3.20.20.100">
    <property type="entry name" value="NADP-dependent oxidoreductase domain"/>
    <property type="match status" value="1"/>
</dbReference>
<dbReference type="InterPro" id="IPR005399">
    <property type="entry name" value="K_chnl_volt-dep_bsu_KCNAB-rel"/>
</dbReference>